<dbReference type="SUPFAM" id="SSF46785">
    <property type="entry name" value="Winged helix' DNA-binding domain"/>
    <property type="match status" value="1"/>
</dbReference>
<evidence type="ECO:0000256" key="4">
    <source>
        <dbReference type="SAM" id="Coils"/>
    </source>
</evidence>
<keyword evidence="1" id="KW-0805">Transcription regulation</keyword>
<dbReference type="InterPro" id="IPR008920">
    <property type="entry name" value="TF_FadR/GntR_C"/>
</dbReference>
<protein>
    <submittedName>
        <fullName evidence="7">FadR family transcriptional regulator</fullName>
    </submittedName>
</protein>
<gene>
    <name evidence="7" type="ORF">C7U55_12855</name>
    <name evidence="6" type="ORF">LJD69_12425</name>
</gene>
<dbReference type="EMBL" id="JAJDKZ010000053">
    <property type="protein sequence ID" value="MCB8611398.1"/>
    <property type="molecule type" value="Genomic_DNA"/>
</dbReference>
<organism evidence="7 8">
    <name type="scientific">Faecalibacillus faecis</name>
    <dbReference type="NCBI Taxonomy" id="1982628"/>
    <lineage>
        <taxon>Bacteria</taxon>
        <taxon>Bacillati</taxon>
        <taxon>Bacillota</taxon>
        <taxon>Erysipelotrichia</taxon>
        <taxon>Erysipelotrichales</taxon>
        <taxon>Coprobacillaceae</taxon>
        <taxon>Faecalibacillus</taxon>
    </lineage>
</organism>
<dbReference type="PRINTS" id="PR00035">
    <property type="entry name" value="HTHGNTR"/>
</dbReference>
<comment type="caution">
    <text evidence="7">The sequence shown here is derived from an EMBL/GenBank/DDBJ whole genome shotgun (WGS) entry which is preliminary data.</text>
</comment>
<dbReference type="RefSeq" id="WP_106988895.1">
    <property type="nucleotide sequence ID" value="NZ_DAWBWI010000078.1"/>
</dbReference>
<dbReference type="InterPro" id="IPR036388">
    <property type="entry name" value="WH-like_DNA-bd_sf"/>
</dbReference>
<dbReference type="Pfam" id="PF07729">
    <property type="entry name" value="FCD"/>
    <property type="match status" value="1"/>
</dbReference>
<dbReference type="EMBL" id="PYLP01000032">
    <property type="protein sequence ID" value="PST35525.1"/>
    <property type="molecule type" value="Genomic_DNA"/>
</dbReference>
<dbReference type="SMART" id="SM00345">
    <property type="entry name" value="HTH_GNTR"/>
    <property type="match status" value="1"/>
</dbReference>
<dbReference type="Pfam" id="PF00392">
    <property type="entry name" value="GntR"/>
    <property type="match status" value="1"/>
</dbReference>
<evidence type="ECO:0000259" key="5">
    <source>
        <dbReference type="PROSITE" id="PS50949"/>
    </source>
</evidence>
<dbReference type="GO" id="GO:0003700">
    <property type="term" value="F:DNA-binding transcription factor activity"/>
    <property type="evidence" value="ECO:0007669"/>
    <property type="project" value="InterPro"/>
</dbReference>
<evidence type="ECO:0000256" key="2">
    <source>
        <dbReference type="ARBA" id="ARBA00023125"/>
    </source>
</evidence>
<dbReference type="Proteomes" id="UP001198439">
    <property type="component" value="Unassembled WGS sequence"/>
</dbReference>
<dbReference type="AlphaFoldDB" id="A0A2T3FJR4"/>
<dbReference type="PANTHER" id="PTHR43537:SF5">
    <property type="entry name" value="UXU OPERON TRANSCRIPTIONAL REGULATOR"/>
    <property type="match status" value="1"/>
</dbReference>
<proteinExistence type="predicted"/>
<reference evidence="8" key="1">
    <citation type="submission" date="2018-03" db="EMBL/GenBank/DDBJ databases">
        <title>Lachnoclostridium SNUG30370 gen.nov., sp.nov., isolated from human faeces.</title>
        <authorList>
            <person name="Seo B."/>
            <person name="Jeon K."/>
            <person name="Ko G."/>
        </authorList>
    </citation>
    <scope>NUCLEOTIDE SEQUENCE [LARGE SCALE GENOMIC DNA]</scope>
    <source>
        <strain evidence="8">SNUG30370</strain>
    </source>
</reference>
<feature type="domain" description="HTH gntR-type" evidence="5">
    <location>
        <begin position="5"/>
        <end position="74"/>
    </location>
</feature>
<dbReference type="Gene3D" id="1.20.120.530">
    <property type="entry name" value="GntR ligand-binding domain-like"/>
    <property type="match status" value="1"/>
</dbReference>
<dbReference type="GO" id="GO:0003677">
    <property type="term" value="F:DNA binding"/>
    <property type="evidence" value="ECO:0007669"/>
    <property type="project" value="UniProtKB-KW"/>
</dbReference>
<dbReference type="InterPro" id="IPR000524">
    <property type="entry name" value="Tscrpt_reg_HTH_GntR"/>
</dbReference>
<dbReference type="InterPro" id="IPR011711">
    <property type="entry name" value="GntR_C"/>
</dbReference>
<dbReference type="PANTHER" id="PTHR43537">
    <property type="entry name" value="TRANSCRIPTIONAL REGULATOR, GNTR FAMILY"/>
    <property type="match status" value="1"/>
</dbReference>
<dbReference type="PROSITE" id="PS50949">
    <property type="entry name" value="HTH_GNTR"/>
    <property type="match status" value="1"/>
</dbReference>
<dbReference type="GeneID" id="77471969"/>
<keyword evidence="3" id="KW-0804">Transcription</keyword>
<keyword evidence="2" id="KW-0238">DNA-binding</keyword>
<evidence type="ECO:0000313" key="7">
    <source>
        <dbReference type="EMBL" id="PST35525.1"/>
    </source>
</evidence>
<dbReference type="Proteomes" id="UP000241201">
    <property type="component" value="Unassembled WGS sequence"/>
</dbReference>
<dbReference type="Gene3D" id="1.10.10.10">
    <property type="entry name" value="Winged helix-like DNA-binding domain superfamily/Winged helix DNA-binding domain"/>
    <property type="match status" value="1"/>
</dbReference>
<name>A0A2T3FJR4_9FIRM</name>
<reference evidence="7" key="2">
    <citation type="journal article" date="2019" name="Int. J. Syst. Evol. Microbiol.">
        <title>Faecalibacillus intestinalis gen. nov., sp. nov. and Faecalibacillus faecis sp. nov., isolated from human faeces.</title>
        <authorList>
            <person name="Seo B."/>
            <person name="Jeon K."/>
            <person name="Baek I."/>
            <person name="Lee Y.M."/>
            <person name="Baek K."/>
            <person name="Ko G."/>
        </authorList>
    </citation>
    <scope>NUCLEOTIDE SEQUENCE</scope>
    <source>
        <strain evidence="7">SNUG30370</strain>
    </source>
</reference>
<dbReference type="SUPFAM" id="SSF48008">
    <property type="entry name" value="GntR ligand-binding domain-like"/>
    <property type="match status" value="1"/>
</dbReference>
<evidence type="ECO:0000313" key="8">
    <source>
        <dbReference type="Proteomes" id="UP000241201"/>
    </source>
</evidence>
<dbReference type="InterPro" id="IPR036390">
    <property type="entry name" value="WH_DNA-bd_sf"/>
</dbReference>
<evidence type="ECO:0000256" key="3">
    <source>
        <dbReference type="ARBA" id="ARBA00023163"/>
    </source>
</evidence>
<dbReference type="CDD" id="cd07377">
    <property type="entry name" value="WHTH_GntR"/>
    <property type="match status" value="1"/>
</dbReference>
<dbReference type="SMART" id="SM00895">
    <property type="entry name" value="FCD"/>
    <property type="match status" value="1"/>
</dbReference>
<keyword evidence="4" id="KW-0175">Coiled coil</keyword>
<accession>A0A2T3FJR4</accession>
<keyword evidence="8" id="KW-1185">Reference proteome</keyword>
<reference evidence="6" key="3">
    <citation type="submission" date="2021-10" db="EMBL/GenBank/DDBJ databases">
        <title>Collection of gut derived symbiotic bacterial strains cultured from healthy donors.</title>
        <authorList>
            <person name="Lin H."/>
            <person name="Littmann E."/>
            <person name="Kohout C."/>
            <person name="Pamer E.G."/>
        </authorList>
    </citation>
    <scope>NUCLEOTIDE SEQUENCE</scope>
    <source>
        <strain evidence="6">DFI.4.48</strain>
    </source>
</reference>
<sequence>MDNKKRLSDDIAEVLLSQIVVEKKYLPGDKLPNEIDLSKELGVSRITLREAIRILVTRHVLEIKRGKGTFVREDYNDHTLDRLNIPPEVKMGADDLYEIRLIFEPEIAYYATLRATDKELERINTLKNEIEERILNKKDYAKQETLFHCSIAQATHNEFMSRLEPVLQEAIKKGVILYEYEHISNKDIISDNKMIMEFMNARNAEGAKSAMRIHILRAINQLKLEK</sequence>
<evidence type="ECO:0000313" key="6">
    <source>
        <dbReference type="EMBL" id="MCB8611398.1"/>
    </source>
</evidence>
<feature type="coiled-coil region" evidence="4">
    <location>
        <begin position="113"/>
        <end position="143"/>
    </location>
</feature>
<evidence type="ECO:0000256" key="1">
    <source>
        <dbReference type="ARBA" id="ARBA00023015"/>
    </source>
</evidence>